<dbReference type="AlphaFoldDB" id="A0A6A6U6N1"/>
<reference evidence="7" key="1">
    <citation type="journal article" date="2020" name="Stud. Mycol.">
        <title>101 Dothideomycetes genomes: a test case for predicting lifestyles and emergence of pathogens.</title>
        <authorList>
            <person name="Haridas S."/>
            <person name="Albert R."/>
            <person name="Binder M."/>
            <person name="Bloem J."/>
            <person name="Labutti K."/>
            <person name="Salamov A."/>
            <person name="Andreopoulos B."/>
            <person name="Baker S."/>
            <person name="Barry K."/>
            <person name="Bills G."/>
            <person name="Bluhm B."/>
            <person name="Cannon C."/>
            <person name="Castanera R."/>
            <person name="Culley D."/>
            <person name="Daum C."/>
            <person name="Ezra D."/>
            <person name="Gonzalez J."/>
            <person name="Henrissat B."/>
            <person name="Kuo A."/>
            <person name="Liang C."/>
            <person name="Lipzen A."/>
            <person name="Lutzoni F."/>
            <person name="Magnuson J."/>
            <person name="Mondo S."/>
            <person name="Nolan M."/>
            <person name="Ohm R."/>
            <person name="Pangilinan J."/>
            <person name="Park H.-J."/>
            <person name="Ramirez L."/>
            <person name="Alfaro M."/>
            <person name="Sun H."/>
            <person name="Tritt A."/>
            <person name="Yoshinaga Y."/>
            <person name="Zwiers L.-H."/>
            <person name="Turgeon B."/>
            <person name="Goodwin S."/>
            <person name="Spatafora J."/>
            <person name="Crous P."/>
            <person name="Grigoriev I."/>
        </authorList>
    </citation>
    <scope>NUCLEOTIDE SEQUENCE</scope>
    <source>
        <strain evidence="7">CBS 115976</strain>
    </source>
</reference>
<evidence type="ECO:0000313" key="8">
    <source>
        <dbReference type="Proteomes" id="UP000799302"/>
    </source>
</evidence>
<dbReference type="PRINTS" id="PR00385">
    <property type="entry name" value="P450"/>
</dbReference>
<dbReference type="InterPro" id="IPR017972">
    <property type="entry name" value="Cyt_P450_CS"/>
</dbReference>
<keyword evidence="5" id="KW-0560">Oxidoreductase</keyword>
<dbReference type="GO" id="GO:0005506">
    <property type="term" value="F:iron ion binding"/>
    <property type="evidence" value="ECO:0007669"/>
    <property type="project" value="InterPro"/>
</dbReference>
<dbReference type="InterPro" id="IPR036396">
    <property type="entry name" value="Cyt_P450_sf"/>
</dbReference>
<comment type="cofactor">
    <cofactor evidence="1 4">
        <name>heme</name>
        <dbReference type="ChEBI" id="CHEBI:30413"/>
    </cofactor>
</comment>
<feature type="transmembrane region" description="Helical" evidence="6">
    <location>
        <begin position="6"/>
        <end position="23"/>
    </location>
</feature>
<keyword evidence="6" id="KW-0812">Transmembrane</keyword>
<evidence type="ECO:0000313" key="7">
    <source>
        <dbReference type="EMBL" id="KAF2667600.1"/>
    </source>
</evidence>
<evidence type="ECO:0000256" key="6">
    <source>
        <dbReference type="SAM" id="Phobius"/>
    </source>
</evidence>
<dbReference type="GO" id="GO:0016705">
    <property type="term" value="F:oxidoreductase activity, acting on paired donors, with incorporation or reduction of molecular oxygen"/>
    <property type="evidence" value="ECO:0007669"/>
    <property type="project" value="InterPro"/>
</dbReference>
<keyword evidence="3 4" id="KW-0408">Iron</keyword>
<dbReference type="Proteomes" id="UP000799302">
    <property type="component" value="Unassembled WGS sequence"/>
</dbReference>
<keyword evidence="2 4" id="KW-0479">Metal-binding</keyword>
<keyword evidence="4 5" id="KW-0349">Heme</keyword>
<dbReference type="EMBL" id="MU004237">
    <property type="protein sequence ID" value="KAF2667600.1"/>
    <property type="molecule type" value="Genomic_DNA"/>
</dbReference>
<dbReference type="InterPro" id="IPR050121">
    <property type="entry name" value="Cytochrome_P450_monoxygenase"/>
</dbReference>
<gene>
    <name evidence="7" type="ORF">BT63DRAFT_415152</name>
</gene>
<keyword evidence="8" id="KW-1185">Reference proteome</keyword>
<evidence type="ECO:0000256" key="5">
    <source>
        <dbReference type="RuleBase" id="RU000461"/>
    </source>
</evidence>
<dbReference type="PANTHER" id="PTHR24305:SF164">
    <property type="entry name" value="P450, PUTATIVE (EUROFUNG)-RELATED"/>
    <property type="match status" value="1"/>
</dbReference>
<dbReference type="PROSITE" id="PS00086">
    <property type="entry name" value="CYTOCHROME_P450"/>
    <property type="match status" value="1"/>
</dbReference>
<feature type="binding site" description="axial binding residue" evidence="4">
    <location>
        <position position="455"/>
    </location>
    <ligand>
        <name>heme</name>
        <dbReference type="ChEBI" id="CHEBI:30413"/>
    </ligand>
    <ligandPart>
        <name>Fe</name>
        <dbReference type="ChEBI" id="CHEBI:18248"/>
    </ligandPart>
</feature>
<dbReference type="PANTHER" id="PTHR24305">
    <property type="entry name" value="CYTOCHROME P450"/>
    <property type="match status" value="1"/>
</dbReference>
<dbReference type="OrthoDB" id="1470350at2759"/>
<dbReference type="PRINTS" id="PR00463">
    <property type="entry name" value="EP450I"/>
</dbReference>
<dbReference type="Pfam" id="PF00067">
    <property type="entry name" value="p450"/>
    <property type="match status" value="1"/>
</dbReference>
<sequence length="519" mass="59452">MFYLGYLILSLGVGLLLIIRRLFTGSLSKIPGPKLYACTSWRLAYDDWKGTRTRKIERLHAKYGPVVRIGPEEVSFNSLTALKTIYGAGSGFERTSFYDMFDVYGRKNLFTFHSVKSHGDRKKLLAHAYSKSVMLKGYTATLIQQKVHDYLGYIRGQKDCVDEIFSSLHYFALDAITKFLYADWGATACLTGNVNDRKLLNDIMDTSRRRLSWFAVHFPRVTKWLYSRTGLSEVVARQFYPMQKPTTYTGIRQHALDAWKKFQESTKFMAASDTKLSIIERLRDYHTSQMDGGLDDLDLASEAADHLLAGIDTTSDSLMFLVWALARPCNQEYQEKLIREVDQISESDLDENGIPSVEACDKLRYLDAIVKETLRLYAPLPASEPRAYPGLTIIDGYTIPERTVVSMSPFSLHRNGHVFHEPLDFKPERWLTNDRNKLAEMKKWFWAFSSGGRMCIGLHLAMAEMTVLVAALLRNFRVSITPEMDKATPGITSRFEVFHDVQLSQVKEHECWIKFSPRK</sequence>
<name>A0A6A6U6N1_9PEZI</name>
<keyword evidence="6" id="KW-1133">Transmembrane helix</keyword>
<evidence type="ECO:0000256" key="3">
    <source>
        <dbReference type="ARBA" id="ARBA00023004"/>
    </source>
</evidence>
<evidence type="ECO:0000256" key="4">
    <source>
        <dbReference type="PIRSR" id="PIRSR602401-1"/>
    </source>
</evidence>
<dbReference type="Gene3D" id="1.10.630.10">
    <property type="entry name" value="Cytochrome P450"/>
    <property type="match status" value="1"/>
</dbReference>
<keyword evidence="5 7" id="KW-0503">Monooxygenase</keyword>
<organism evidence="7 8">
    <name type="scientific">Microthyrium microscopicum</name>
    <dbReference type="NCBI Taxonomy" id="703497"/>
    <lineage>
        <taxon>Eukaryota</taxon>
        <taxon>Fungi</taxon>
        <taxon>Dikarya</taxon>
        <taxon>Ascomycota</taxon>
        <taxon>Pezizomycotina</taxon>
        <taxon>Dothideomycetes</taxon>
        <taxon>Dothideomycetes incertae sedis</taxon>
        <taxon>Microthyriales</taxon>
        <taxon>Microthyriaceae</taxon>
        <taxon>Microthyrium</taxon>
    </lineage>
</organism>
<dbReference type="GO" id="GO:0004497">
    <property type="term" value="F:monooxygenase activity"/>
    <property type="evidence" value="ECO:0007669"/>
    <property type="project" value="UniProtKB-KW"/>
</dbReference>
<dbReference type="GO" id="GO:0020037">
    <property type="term" value="F:heme binding"/>
    <property type="evidence" value="ECO:0007669"/>
    <property type="project" value="InterPro"/>
</dbReference>
<accession>A0A6A6U6N1</accession>
<dbReference type="InterPro" id="IPR001128">
    <property type="entry name" value="Cyt_P450"/>
</dbReference>
<comment type="similarity">
    <text evidence="5">Belongs to the cytochrome P450 family.</text>
</comment>
<protein>
    <submittedName>
        <fullName evidence="7">Benzoate 4-monooxygenase cytochrome P450</fullName>
    </submittedName>
</protein>
<evidence type="ECO:0000256" key="2">
    <source>
        <dbReference type="ARBA" id="ARBA00022723"/>
    </source>
</evidence>
<dbReference type="InterPro" id="IPR002401">
    <property type="entry name" value="Cyt_P450_E_grp-I"/>
</dbReference>
<evidence type="ECO:0000256" key="1">
    <source>
        <dbReference type="ARBA" id="ARBA00001971"/>
    </source>
</evidence>
<proteinExistence type="inferred from homology"/>
<dbReference type="SUPFAM" id="SSF48264">
    <property type="entry name" value="Cytochrome P450"/>
    <property type="match status" value="1"/>
</dbReference>
<keyword evidence="6" id="KW-0472">Membrane</keyword>
<dbReference type="CDD" id="cd11059">
    <property type="entry name" value="CYP_fungal"/>
    <property type="match status" value="1"/>
</dbReference>